<evidence type="ECO:0000256" key="1">
    <source>
        <dbReference type="SAM" id="Phobius"/>
    </source>
</evidence>
<gene>
    <name evidence="2" type="ORF">MUN88_06885</name>
</gene>
<sequence length="132" mass="14928">MNKKTFNIFGWVLLLGMAVSWIGFGYSSWYILLIPMAYISFSISDGSIKKFEKIKQMSIRQVILTLFAFVVSVGIAFALIQLANYLINEILHLTGWIKTISEIVAVIFSVYPVKFTFGSVVYKVTKDLNAAR</sequence>
<organism evidence="2 3">
    <name type="scientific">Gracilibacillus caseinilyticus</name>
    <dbReference type="NCBI Taxonomy" id="2932256"/>
    <lineage>
        <taxon>Bacteria</taxon>
        <taxon>Bacillati</taxon>
        <taxon>Bacillota</taxon>
        <taxon>Bacilli</taxon>
        <taxon>Bacillales</taxon>
        <taxon>Bacillaceae</taxon>
        <taxon>Gracilibacillus</taxon>
    </lineage>
</organism>
<feature type="transmembrane region" description="Helical" evidence="1">
    <location>
        <begin position="62"/>
        <end position="83"/>
    </location>
</feature>
<feature type="transmembrane region" description="Helical" evidence="1">
    <location>
        <begin position="103"/>
        <end position="122"/>
    </location>
</feature>
<evidence type="ECO:0000313" key="3">
    <source>
        <dbReference type="Proteomes" id="UP000831782"/>
    </source>
</evidence>
<dbReference type="RefSeq" id="WP_244722585.1">
    <property type="nucleotide sequence ID" value="NZ_CP095072.1"/>
</dbReference>
<reference evidence="2 3" key="1">
    <citation type="submission" date="2022-04" db="EMBL/GenBank/DDBJ databases">
        <title>Gracilibacillus sp. isolated from saltern.</title>
        <authorList>
            <person name="Won M."/>
            <person name="Lee C.-M."/>
            <person name="Woen H.-Y."/>
            <person name="Kwon S.-W."/>
        </authorList>
    </citation>
    <scope>NUCLEOTIDE SEQUENCE [LARGE SCALE GENOMIC DNA]</scope>
    <source>
        <strain evidence="2 3">SSWR10-1</strain>
    </source>
</reference>
<evidence type="ECO:0000313" key="2">
    <source>
        <dbReference type="EMBL" id="UOQ49793.1"/>
    </source>
</evidence>
<keyword evidence="1" id="KW-0472">Membrane</keyword>
<keyword evidence="1" id="KW-1133">Transmembrane helix</keyword>
<accession>A0ABY4EZF4</accession>
<dbReference type="EMBL" id="CP095072">
    <property type="protein sequence ID" value="UOQ49793.1"/>
    <property type="molecule type" value="Genomic_DNA"/>
</dbReference>
<proteinExistence type="predicted"/>
<name>A0ABY4EZF4_9BACI</name>
<dbReference type="Proteomes" id="UP000831782">
    <property type="component" value="Chromosome"/>
</dbReference>
<feature type="transmembrane region" description="Helical" evidence="1">
    <location>
        <begin position="12"/>
        <end position="41"/>
    </location>
</feature>
<keyword evidence="1" id="KW-0812">Transmembrane</keyword>
<protein>
    <submittedName>
        <fullName evidence="2">Disulfide bond formation protein DsbD</fullName>
    </submittedName>
</protein>
<keyword evidence="3" id="KW-1185">Reference proteome</keyword>